<name>A0A2T5RQ92_9FIRM</name>
<accession>A0A2T5RQ92</accession>
<keyword evidence="3" id="KW-0813">Transport</keyword>
<dbReference type="InterPro" id="IPR051717">
    <property type="entry name" value="MFS_MFSD6"/>
</dbReference>
<feature type="domain" description="Major facilitator superfamily (MFS) profile" evidence="8">
    <location>
        <begin position="15"/>
        <end position="421"/>
    </location>
</feature>
<dbReference type="EMBL" id="QAXS01000003">
    <property type="protein sequence ID" value="PTW02155.1"/>
    <property type="molecule type" value="Genomic_DNA"/>
</dbReference>
<evidence type="ECO:0000256" key="3">
    <source>
        <dbReference type="ARBA" id="ARBA00022448"/>
    </source>
</evidence>
<evidence type="ECO:0000259" key="8">
    <source>
        <dbReference type="PROSITE" id="PS50850"/>
    </source>
</evidence>
<dbReference type="AlphaFoldDB" id="A0A2T5RQ92"/>
<reference evidence="9 10" key="1">
    <citation type="submission" date="2018-04" db="EMBL/GenBank/DDBJ databases">
        <title>Subsurface microbial communities from deep shales in Ohio and West Virginia, USA.</title>
        <authorList>
            <person name="Wrighton K."/>
        </authorList>
    </citation>
    <scope>NUCLEOTIDE SEQUENCE [LARGE SCALE GENOMIC DNA]</scope>
    <source>
        <strain evidence="9 10">WC1</strain>
    </source>
</reference>
<comment type="similarity">
    <text evidence="2">Belongs to the major facilitator superfamily. MFSD6 family.</text>
</comment>
<dbReference type="PROSITE" id="PS50850">
    <property type="entry name" value="MFS"/>
    <property type="match status" value="1"/>
</dbReference>
<organism evidence="9 10">
    <name type="scientific">Halanaerobium saccharolyticum</name>
    <dbReference type="NCBI Taxonomy" id="43595"/>
    <lineage>
        <taxon>Bacteria</taxon>
        <taxon>Bacillati</taxon>
        <taxon>Bacillota</taxon>
        <taxon>Clostridia</taxon>
        <taxon>Halanaerobiales</taxon>
        <taxon>Halanaerobiaceae</taxon>
        <taxon>Halanaerobium</taxon>
    </lineage>
</organism>
<evidence type="ECO:0000256" key="1">
    <source>
        <dbReference type="ARBA" id="ARBA00004651"/>
    </source>
</evidence>
<evidence type="ECO:0000256" key="2">
    <source>
        <dbReference type="ARBA" id="ARBA00005241"/>
    </source>
</evidence>
<feature type="transmembrane region" description="Helical" evidence="7">
    <location>
        <begin position="21"/>
        <end position="39"/>
    </location>
</feature>
<gene>
    <name evidence="9" type="ORF">C8C76_1039</name>
</gene>
<dbReference type="GO" id="GO:0005886">
    <property type="term" value="C:plasma membrane"/>
    <property type="evidence" value="ECO:0007669"/>
    <property type="project" value="UniProtKB-SubCell"/>
</dbReference>
<protein>
    <submittedName>
        <fullName evidence="9">Oligosaccharide:H+ symporter</fullName>
    </submittedName>
</protein>
<evidence type="ECO:0000313" key="9">
    <source>
        <dbReference type="EMBL" id="PTW02155.1"/>
    </source>
</evidence>
<evidence type="ECO:0000256" key="7">
    <source>
        <dbReference type="SAM" id="Phobius"/>
    </source>
</evidence>
<dbReference type="PANTHER" id="PTHR16172">
    <property type="entry name" value="MAJOR FACILITATOR SUPERFAMILY DOMAIN-CONTAINING PROTEIN 6-LIKE"/>
    <property type="match status" value="1"/>
</dbReference>
<feature type="transmembrane region" description="Helical" evidence="7">
    <location>
        <begin position="361"/>
        <end position="384"/>
    </location>
</feature>
<evidence type="ECO:0000313" key="10">
    <source>
        <dbReference type="Proteomes" id="UP000244089"/>
    </source>
</evidence>
<feature type="transmembrane region" description="Helical" evidence="7">
    <location>
        <begin position="302"/>
        <end position="321"/>
    </location>
</feature>
<dbReference type="GO" id="GO:0022857">
    <property type="term" value="F:transmembrane transporter activity"/>
    <property type="evidence" value="ECO:0007669"/>
    <property type="project" value="InterPro"/>
</dbReference>
<proteinExistence type="inferred from homology"/>
<dbReference type="PANTHER" id="PTHR16172:SF41">
    <property type="entry name" value="MAJOR FACILITATOR SUPERFAMILY DOMAIN-CONTAINING PROTEIN 6-LIKE"/>
    <property type="match status" value="1"/>
</dbReference>
<feature type="transmembrane region" description="Helical" evidence="7">
    <location>
        <begin position="238"/>
        <end position="263"/>
    </location>
</feature>
<dbReference type="Proteomes" id="UP000244089">
    <property type="component" value="Unassembled WGS sequence"/>
</dbReference>
<dbReference type="InterPro" id="IPR036259">
    <property type="entry name" value="MFS_trans_sf"/>
</dbReference>
<dbReference type="InterPro" id="IPR024989">
    <property type="entry name" value="MFS_assoc_dom"/>
</dbReference>
<keyword evidence="4 7" id="KW-0812">Transmembrane</keyword>
<evidence type="ECO:0000256" key="6">
    <source>
        <dbReference type="ARBA" id="ARBA00023136"/>
    </source>
</evidence>
<evidence type="ECO:0000256" key="5">
    <source>
        <dbReference type="ARBA" id="ARBA00022989"/>
    </source>
</evidence>
<sequence>MNLIKKIKENDSYKIITEFSFLQFFFWSTWAIYGAYLVYYLTDLGYSNMRIGTLMSIRTFMGLIGPPIVGYICDRLESRKIVFLTSMFLMAVFVTPLTFYGDLMLAISIGVVGFLWEPQQSVLDSWILETSAHTAHNYGFMRAWGSIGFAVIVTVFGQVIERFGWRAHFLSYGIIALIVIVIAFSLEDNSYDELHKNENEENDKNIDTNHSKKLEKDAEIKAELEDKNIMRLFKNPDYIFILFITLMIFIPNQMVFVYLAPIIKSVGGNSTDLGYTLFFNAVSEAPIFFVAKYFLEKYKTNSLLLFSAFFYLVRFIIAALATSPVYFLFFGMLQSLSFGVFLVTVRYYVKLVAPAALKTTAQSVAMMSAFGAAGIIGSLLGGYLIDNFGIPTMFKVGIFLASAAVLILAVVVIKDNKSLENKT</sequence>
<feature type="transmembrane region" description="Helical" evidence="7">
    <location>
        <begin position="166"/>
        <end position="186"/>
    </location>
</feature>
<dbReference type="Pfam" id="PF12832">
    <property type="entry name" value="MFS_1_like"/>
    <property type="match status" value="1"/>
</dbReference>
<evidence type="ECO:0000256" key="4">
    <source>
        <dbReference type="ARBA" id="ARBA00022692"/>
    </source>
</evidence>
<keyword evidence="5 7" id="KW-1133">Transmembrane helix</keyword>
<dbReference type="RefSeq" id="WP_258222402.1">
    <property type="nucleotide sequence ID" value="NZ_QAXS01000003.1"/>
</dbReference>
<dbReference type="InterPro" id="IPR020846">
    <property type="entry name" value="MFS_dom"/>
</dbReference>
<comment type="caution">
    <text evidence="9">The sequence shown here is derived from an EMBL/GenBank/DDBJ whole genome shotgun (WGS) entry which is preliminary data.</text>
</comment>
<feature type="transmembrane region" description="Helical" evidence="7">
    <location>
        <begin position="51"/>
        <end position="69"/>
    </location>
</feature>
<keyword evidence="6 7" id="KW-0472">Membrane</keyword>
<comment type="subcellular location">
    <subcellularLocation>
        <location evidence="1">Cell membrane</location>
        <topology evidence="1">Multi-pass membrane protein</topology>
    </subcellularLocation>
</comment>
<feature type="transmembrane region" description="Helical" evidence="7">
    <location>
        <begin position="396"/>
        <end position="413"/>
    </location>
</feature>
<feature type="transmembrane region" description="Helical" evidence="7">
    <location>
        <begin position="275"/>
        <end position="295"/>
    </location>
</feature>
<dbReference type="Gene3D" id="1.20.1250.20">
    <property type="entry name" value="MFS general substrate transporter like domains"/>
    <property type="match status" value="2"/>
</dbReference>
<dbReference type="SUPFAM" id="SSF103473">
    <property type="entry name" value="MFS general substrate transporter"/>
    <property type="match status" value="1"/>
</dbReference>
<feature type="transmembrane region" description="Helical" evidence="7">
    <location>
        <begin position="140"/>
        <end position="160"/>
    </location>
</feature>